<evidence type="ECO:0000256" key="2">
    <source>
        <dbReference type="ARBA" id="ARBA00006275"/>
    </source>
</evidence>
<dbReference type="SUPFAM" id="SSF48452">
    <property type="entry name" value="TPR-like"/>
    <property type="match status" value="1"/>
</dbReference>
<dbReference type="EMBL" id="JRYR02000002">
    <property type="protein sequence ID" value="OHX64468.1"/>
    <property type="molecule type" value="Genomic_DNA"/>
</dbReference>
<dbReference type="Pfam" id="PF14322">
    <property type="entry name" value="SusD-like_3"/>
    <property type="match status" value="1"/>
</dbReference>
<comment type="subcellular location">
    <subcellularLocation>
        <location evidence="1">Cell outer membrane</location>
    </subcellularLocation>
</comment>
<protein>
    <recommendedName>
        <fullName evidence="10">RagB/SusD family nutrient uptake outer membrane protein</fullName>
    </recommendedName>
</protein>
<sequence length="468" mass="52462">MYHSNQKEIMKKLLYIAKIALVFFLFGCESNLNVQPVASIDANEAIKDANGLNSALNGLYNDFQSDSYYGRDLFILNELSANDGKRTGTSLDYQQFENHSILSDNANIESLWSSAFGAINTANNIIERATPIEMDEATKENIIGEAYFLRTLAHFDMVKLYGGIPYKSKSTQGVSDEINAARISVEETYNLMLADLLVAKEKVTIEKGNFFVNPVAIDALLARVELYYASYLLQMGGDSEVHFQKALTYAEAVISSGKYELEPAFGDVFTTKENTEVIFQLNYSAQDRNRMSYYLSPISLGGRGEVTFSTSLKNSYKGNDLRSDFIFQDFPTLDGSATSKRVAKYQDTANGADAIIILRLADMYLIKAEAHFMLEGIAEQDKILEAINEVRSRSNDPLVNLGSDPLKTILDERRWEFCFEGHRWTDLVRTGRATNLLGISKNATLYPLPLKEIQTNTNINQEDQNPGY</sequence>
<dbReference type="Proteomes" id="UP000179797">
    <property type="component" value="Unassembled WGS sequence"/>
</dbReference>
<dbReference type="Pfam" id="PF07980">
    <property type="entry name" value="SusD_RagB"/>
    <property type="match status" value="1"/>
</dbReference>
<proteinExistence type="inferred from homology"/>
<comment type="caution">
    <text evidence="8">The sequence shown here is derived from an EMBL/GenBank/DDBJ whole genome shotgun (WGS) entry which is preliminary data.</text>
</comment>
<dbReference type="AlphaFoldDB" id="A0A1S1YTX4"/>
<accession>A0A1S1YTX4</accession>
<evidence type="ECO:0008006" key="10">
    <source>
        <dbReference type="Google" id="ProtNLM"/>
    </source>
</evidence>
<keyword evidence="4" id="KW-0472">Membrane</keyword>
<dbReference type="InterPro" id="IPR011990">
    <property type="entry name" value="TPR-like_helical_dom_sf"/>
</dbReference>
<evidence type="ECO:0000313" key="8">
    <source>
        <dbReference type="EMBL" id="OHX64468.1"/>
    </source>
</evidence>
<reference evidence="8 9" key="1">
    <citation type="journal article" date="2012" name="Int. J. Syst. Evol. Microbiol.">
        <title>Flammeovirga pacifica sp. nov., isolated from deep-sea sediment.</title>
        <authorList>
            <person name="Xu H."/>
            <person name="Fu Y."/>
            <person name="Yang N."/>
            <person name="Ding Z."/>
            <person name="Lai Q."/>
            <person name="Zeng R."/>
        </authorList>
    </citation>
    <scope>NUCLEOTIDE SEQUENCE [LARGE SCALE GENOMIC DNA]</scope>
    <source>
        <strain evidence="9">DSM 24597 / LMG 26175 / WPAGA1</strain>
    </source>
</reference>
<keyword evidence="5" id="KW-0998">Cell outer membrane</keyword>
<evidence type="ECO:0000313" key="9">
    <source>
        <dbReference type="Proteomes" id="UP000179797"/>
    </source>
</evidence>
<keyword evidence="3" id="KW-0732">Signal</keyword>
<evidence type="ECO:0000256" key="3">
    <source>
        <dbReference type="ARBA" id="ARBA00022729"/>
    </source>
</evidence>
<feature type="domain" description="RagB/SusD" evidence="6">
    <location>
        <begin position="342"/>
        <end position="439"/>
    </location>
</feature>
<evidence type="ECO:0000259" key="6">
    <source>
        <dbReference type="Pfam" id="PF07980"/>
    </source>
</evidence>
<evidence type="ECO:0000256" key="5">
    <source>
        <dbReference type="ARBA" id="ARBA00023237"/>
    </source>
</evidence>
<evidence type="ECO:0000256" key="1">
    <source>
        <dbReference type="ARBA" id="ARBA00004442"/>
    </source>
</evidence>
<comment type="similarity">
    <text evidence="2">Belongs to the SusD family.</text>
</comment>
<name>A0A1S1YTX4_FLAPC</name>
<dbReference type="Gene3D" id="1.25.40.390">
    <property type="match status" value="1"/>
</dbReference>
<feature type="domain" description="SusD-like N-terminal" evidence="7">
    <location>
        <begin position="46"/>
        <end position="226"/>
    </location>
</feature>
<dbReference type="GO" id="GO:0009279">
    <property type="term" value="C:cell outer membrane"/>
    <property type="evidence" value="ECO:0007669"/>
    <property type="project" value="UniProtKB-SubCell"/>
</dbReference>
<keyword evidence="9" id="KW-1185">Reference proteome</keyword>
<evidence type="ECO:0000256" key="4">
    <source>
        <dbReference type="ARBA" id="ARBA00023136"/>
    </source>
</evidence>
<dbReference type="InterPro" id="IPR033985">
    <property type="entry name" value="SusD-like_N"/>
</dbReference>
<gene>
    <name evidence="8" type="ORF">NH26_23070</name>
</gene>
<organism evidence="8 9">
    <name type="scientific">Flammeovirga pacifica</name>
    <dbReference type="NCBI Taxonomy" id="915059"/>
    <lineage>
        <taxon>Bacteria</taxon>
        <taxon>Pseudomonadati</taxon>
        <taxon>Bacteroidota</taxon>
        <taxon>Cytophagia</taxon>
        <taxon>Cytophagales</taxon>
        <taxon>Flammeovirgaceae</taxon>
        <taxon>Flammeovirga</taxon>
    </lineage>
</organism>
<dbReference type="InterPro" id="IPR012944">
    <property type="entry name" value="SusD_RagB_dom"/>
</dbReference>
<evidence type="ECO:0000259" key="7">
    <source>
        <dbReference type="Pfam" id="PF14322"/>
    </source>
</evidence>
<dbReference type="CDD" id="cd08977">
    <property type="entry name" value="SusD"/>
    <property type="match status" value="1"/>
</dbReference>
<dbReference type="STRING" id="915059.NH26_23070"/>